<keyword evidence="12" id="KW-0547">Nucleotide-binding</keyword>
<dbReference type="InterPro" id="IPR036188">
    <property type="entry name" value="FAD/NAD-bd_sf"/>
</dbReference>
<dbReference type="InterPro" id="IPR023753">
    <property type="entry name" value="FAD/NAD-binding_dom"/>
</dbReference>
<dbReference type="SUPFAM" id="SSF51905">
    <property type="entry name" value="FAD/NAD(P)-binding domain"/>
    <property type="match status" value="1"/>
</dbReference>
<feature type="binding site" evidence="12">
    <location>
        <position position="279"/>
    </location>
    <ligand>
        <name>NAD(+)</name>
        <dbReference type="ChEBI" id="CHEBI:57540"/>
    </ligand>
</feature>
<comment type="caution">
    <text evidence="17">The sequence shown here is derived from an EMBL/GenBank/DDBJ whole genome shotgun (WGS) entry which is preliminary data.</text>
</comment>
<dbReference type="AlphaFoldDB" id="A0A2N6SLJ3"/>
<dbReference type="OrthoDB" id="9800167at2"/>
<dbReference type="Pfam" id="PF07992">
    <property type="entry name" value="Pyr_redox_2"/>
    <property type="match status" value="1"/>
</dbReference>
<protein>
    <recommendedName>
        <fullName evidence="3 14">Dihydrolipoyl dehydrogenase</fullName>
        <ecNumber evidence="2 14">1.8.1.4</ecNumber>
    </recommendedName>
</protein>
<dbReference type="Proteomes" id="UP000235682">
    <property type="component" value="Unassembled WGS sequence"/>
</dbReference>
<evidence type="ECO:0000256" key="14">
    <source>
        <dbReference type="RuleBase" id="RU003692"/>
    </source>
</evidence>
<evidence type="ECO:0000256" key="12">
    <source>
        <dbReference type="PIRSR" id="PIRSR000350-3"/>
    </source>
</evidence>
<keyword evidence="18" id="KW-1185">Reference proteome</keyword>
<dbReference type="EMBL" id="PNHE01000034">
    <property type="protein sequence ID" value="PMC57935.1"/>
    <property type="molecule type" value="Genomic_DNA"/>
</dbReference>
<evidence type="ECO:0000256" key="3">
    <source>
        <dbReference type="ARBA" id="ARBA00016961"/>
    </source>
</evidence>
<dbReference type="PRINTS" id="PR00368">
    <property type="entry name" value="FADPNR"/>
</dbReference>
<evidence type="ECO:0000256" key="7">
    <source>
        <dbReference type="ARBA" id="ARBA00023027"/>
    </source>
</evidence>
<dbReference type="GO" id="GO:0050660">
    <property type="term" value="F:flavin adenine dinucleotide binding"/>
    <property type="evidence" value="ECO:0007669"/>
    <property type="project" value="InterPro"/>
</dbReference>
<sequence>MVVGGFTNTVDTVVIGAGPGGYVAAIRAAQLGKKVTIIEKSEMGGVCLNVGCIPSKALIHAGSEFQKTQRPSDIGIEYGKSKLNMAKVQQWKNEQVVSTLTKGVEMLLKKNKVTIVKGEANFVSRNTVHVTPPDVDSGNMGESYQFQEAIIATGSRPIELKAFPFGENILDSTGVLALEELPKSLTFIGGGYIGMELAMAFASMGSQVTVIEGTDRVLNGFDADLVKPVLKEAERLGMKIITNAKATSSKEVDDGVELTYSVEGKEETVTSEKLAVMVGRKPNTDNISLELTGITTDDKGLIPVNEAMQTSVPHIYAIGDIVSGPALAHKASYEGKVAAEHLAGKKGSANDYLAIPTVAYTTPEIATVGLTESDCKEQGIEYNKATFMFAGNGRAITMEQTEGFIRLISDKENNTILGGQIVGPDASELIGQVALAIENLLTAEDVVLTIHNHPSLSEALMDTNEVLLGQGIHQ</sequence>
<evidence type="ECO:0000256" key="10">
    <source>
        <dbReference type="ARBA" id="ARBA00049187"/>
    </source>
</evidence>
<dbReference type="Gene3D" id="3.50.50.60">
    <property type="entry name" value="FAD/NAD(P)-binding domain"/>
    <property type="match status" value="2"/>
</dbReference>
<dbReference type="GO" id="GO:0006103">
    <property type="term" value="P:2-oxoglutarate metabolic process"/>
    <property type="evidence" value="ECO:0007669"/>
    <property type="project" value="TreeGrafter"/>
</dbReference>
<dbReference type="RefSeq" id="WP_102227992.1">
    <property type="nucleotide sequence ID" value="NZ_PNFY01000032.1"/>
</dbReference>
<dbReference type="InterPro" id="IPR012999">
    <property type="entry name" value="Pyr_OxRdtase_I_AS"/>
</dbReference>
<dbReference type="PANTHER" id="PTHR22912:SF160">
    <property type="entry name" value="DIHYDROLIPOYL DEHYDROGENASE"/>
    <property type="match status" value="1"/>
</dbReference>
<evidence type="ECO:0000256" key="2">
    <source>
        <dbReference type="ARBA" id="ARBA00012608"/>
    </source>
</evidence>
<feature type="active site" description="Proton acceptor" evidence="11">
    <location>
        <position position="453"/>
    </location>
</feature>
<evidence type="ECO:0000259" key="15">
    <source>
        <dbReference type="Pfam" id="PF02852"/>
    </source>
</evidence>
<feature type="binding site" evidence="12">
    <location>
        <begin position="189"/>
        <end position="196"/>
    </location>
    <ligand>
        <name>NAD(+)</name>
        <dbReference type="ChEBI" id="CHEBI:57540"/>
    </ligand>
</feature>
<dbReference type="InterPro" id="IPR016156">
    <property type="entry name" value="FAD/NAD-linked_Rdtase_dimer_sf"/>
</dbReference>
<organism evidence="17 18">
    <name type="scientific">Dolosicoccus paucivorans</name>
    <dbReference type="NCBI Taxonomy" id="84521"/>
    <lineage>
        <taxon>Bacteria</taxon>
        <taxon>Bacillati</taxon>
        <taxon>Bacillota</taxon>
        <taxon>Bacilli</taxon>
        <taxon>Lactobacillales</taxon>
        <taxon>Aerococcaceae</taxon>
        <taxon>Dolosicoccus</taxon>
    </lineage>
</organism>
<dbReference type="InterPro" id="IPR050151">
    <property type="entry name" value="Class-I_Pyr_Nuc-Dis_Oxidored"/>
</dbReference>
<comment type="cofactor">
    <cofactor evidence="12 14">
        <name>FAD</name>
        <dbReference type="ChEBI" id="CHEBI:57692"/>
    </cofactor>
    <text evidence="12 14">Binds 1 FAD per subunit.</text>
</comment>
<evidence type="ECO:0000256" key="13">
    <source>
        <dbReference type="PIRSR" id="PIRSR000350-4"/>
    </source>
</evidence>
<dbReference type="GO" id="GO:0004148">
    <property type="term" value="F:dihydrolipoyl dehydrogenase (NADH) activity"/>
    <property type="evidence" value="ECO:0007669"/>
    <property type="project" value="UniProtKB-EC"/>
</dbReference>
<feature type="binding site" evidence="12">
    <location>
        <position position="56"/>
    </location>
    <ligand>
        <name>FAD</name>
        <dbReference type="ChEBI" id="CHEBI:57692"/>
    </ligand>
</feature>
<feature type="disulfide bond" description="Redox-active" evidence="13">
    <location>
        <begin position="47"/>
        <end position="52"/>
    </location>
</feature>
<dbReference type="PROSITE" id="PS00076">
    <property type="entry name" value="PYRIDINE_REDOX_1"/>
    <property type="match status" value="1"/>
</dbReference>
<feature type="binding site" evidence="12">
    <location>
        <begin position="153"/>
        <end position="155"/>
    </location>
    <ligand>
        <name>FAD</name>
        <dbReference type="ChEBI" id="CHEBI:57692"/>
    </ligand>
</feature>
<dbReference type="STRING" id="84521.SAMN04487994_10557"/>
<keyword evidence="8" id="KW-1015">Disulfide bond</keyword>
<evidence type="ECO:0000256" key="4">
    <source>
        <dbReference type="ARBA" id="ARBA00022630"/>
    </source>
</evidence>
<dbReference type="InterPro" id="IPR004099">
    <property type="entry name" value="Pyr_nucl-diS_OxRdtase_dimer"/>
</dbReference>
<keyword evidence="5 12" id="KW-0274">FAD</keyword>
<evidence type="ECO:0000313" key="18">
    <source>
        <dbReference type="Proteomes" id="UP000235682"/>
    </source>
</evidence>
<comment type="miscellaneous">
    <text evidence="14">The active site is a redox-active disulfide bond.</text>
</comment>
<comment type="similarity">
    <text evidence="1 14">Belongs to the class-I pyridine nucleotide-disulfide oxidoreductase family.</text>
</comment>
<dbReference type="SUPFAM" id="SSF55424">
    <property type="entry name" value="FAD/NAD-linked reductases, dimerisation (C-terminal) domain"/>
    <property type="match status" value="1"/>
</dbReference>
<evidence type="ECO:0000256" key="9">
    <source>
        <dbReference type="ARBA" id="ARBA00023284"/>
    </source>
</evidence>
<dbReference type="EC" id="1.8.1.4" evidence="2 14"/>
<evidence type="ECO:0000259" key="16">
    <source>
        <dbReference type="Pfam" id="PF07992"/>
    </source>
</evidence>
<proteinExistence type="inferred from homology"/>
<reference evidence="17 18" key="1">
    <citation type="submission" date="2017-09" db="EMBL/GenBank/DDBJ databases">
        <title>Bacterial strain isolated from the female urinary microbiota.</title>
        <authorList>
            <person name="Thomas-White K."/>
            <person name="Kumar N."/>
            <person name="Forster S."/>
            <person name="Putonti C."/>
            <person name="Lawley T."/>
            <person name="Wolfe A.J."/>
        </authorList>
    </citation>
    <scope>NUCLEOTIDE SEQUENCE [LARGE SCALE GENOMIC DNA]</scope>
    <source>
        <strain evidence="17 18">UMB0852</strain>
    </source>
</reference>
<name>A0A2N6SLJ3_9LACT</name>
<dbReference type="InterPro" id="IPR001100">
    <property type="entry name" value="Pyr_nuc-diS_OxRdtase"/>
</dbReference>
<dbReference type="PIRSF" id="PIRSF000350">
    <property type="entry name" value="Mercury_reductase_MerA"/>
    <property type="match status" value="1"/>
</dbReference>
<keyword evidence="4 14" id="KW-0285">Flavoprotein</keyword>
<feature type="domain" description="Pyridine nucleotide-disulphide oxidoreductase dimerisation" evidence="15">
    <location>
        <begin position="355"/>
        <end position="461"/>
    </location>
</feature>
<dbReference type="Pfam" id="PF02852">
    <property type="entry name" value="Pyr_redox_dim"/>
    <property type="match status" value="1"/>
</dbReference>
<evidence type="ECO:0000256" key="11">
    <source>
        <dbReference type="PIRSR" id="PIRSR000350-2"/>
    </source>
</evidence>
<feature type="binding site" evidence="12">
    <location>
        <position position="320"/>
    </location>
    <ligand>
        <name>FAD</name>
        <dbReference type="ChEBI" id="CHEBI:57692"/>
    </ligand>
</feature>
<dbReference type="InterPro" id="IPR006258">
    <property type="entry name" value="Lipoamide_DH"/>
</dbReference>
<feature type="domain" description="FAD/NAD(P)-binding" evidence="16">
    <location>
        <begin position="11"/>
        <end position="335"/>
    </location>
</feature>
<dbReference type="PANTHER" id="PTHR22912">
    <property type="entry name" value="DISULFIDE OXIDOREDUCTASE"/>
    <property type="match status" value="1"/>
</dbReference>
<feature type="binding site" evidence="12">
    <location>
        <position position="212"/>
    </location>
    <ligand>
        <name>NAD(+)</name>
        <dbReference type="ChEBI" id="CHEBI:57540"/>
    </ligand>
</feature>
<dbReference type="PRINTS" id="PR00411">
    <property type="entry name" value="PNDRDTASEI"/>
</dbReference>
<evidence type="ECO:0000256" key="6">
    <source>
        <dbReference type="ARBA" id="ARBA00023002"/>
    </source>
</evidence>
<evidence type="ECO:0000256" key="5">
    <source>
        <dbReference type="ARBA" id="ARBA00022827"/>
    </source>
</evidence>
<gene>
    <name evidence="17" type="primary">lpdA</name>
    <name evidence="17" type="ORF">CJ205_06970</name>
</gene>
<dbReference type="NCBIfam" id="TIGR01350">
    <property type="entry name" value="lipoamide_DH"/>
    <property type="match status" value="1"/>
</dbReference>
<dbReference type="FunFam" id="3.30.390.30:FF:000001">
    <property type="entry name" value="Dihydrolipoyl dehydrogenase"/>
    <property type="match status" value="1"/>
</dbReference>
<evidence type="ECO:0000313" key="17">
    <source>
        <dbReference type="EMBL" id="PMC57935.1"/>
    </source>
</evidence>
<keyword evidence="6 14" id="KW-0560">Oxidoreductase</keyword>
<keyword evidence="9 14" id="KW-0676">Redox-active center</keyword>
<evidence type="ECO:0000256" key="1">
    <source>
        <dbReference type="ARBA" id="ARBA00007532"/>
    </source>
</evidence>
<comment type="catalytic activity">
    <reaction evidence="10 14">
        <text>N(6)-[(R)-dihydrolipoyl]-L-lysyl-[protein] + NAD(+) = N(6)-[(R)-lipoyl]-L-lysyl-[protein] + NADH + H(+)</text>
        <dbReference type="Rhea" id="RHEA:15045"/>
        <dbReference type="Rhea" id="RHEA-COMP:10474"/>
        <dbReference type="Rhea" id="RHEA-COMP:10475"/>
        <dbReference type="ChEBI" id="CHEBI:15378"/>
        <dbReference type="ChEBI" id="CHEBI:57540"/>
        <dbReference type="ChEBI" id="CHEBI:57945"/>
        <dbReference type="ChEBI" id="CHEBI:83099"/>
        <dbReference type="ChEBI" id="CHEBI:83100"/>
        <dbReference type="EC" id="1.8.1.4"/>
    </reaction>
</comment>
<evidence type="ECO:0000256" key="8">
    <source>
        <dbReference type="ARBA" id="ARBA00023157"/>
    </source>
</evidence>
<accession>A0A2N6SLJ3</accession>
<keyword evidence="7 12" id="KW-0520">NAD</keyword>
<dbReference type="Gene3D" id="3.30.390.30">
    <property type="match status" value="1"/>
</dbReference>